<dbReference type="PANTHER" id="PTHR20910">
    <property type="entry name" value="AGAP001623-PA"/>
    <property type="match status" value="1"/>
</dbReference>
<evidence type="ECO:0000313" key="3">
    <source>
        <dbReference type="EMBL" id="KAK6358926.1"/>
    </source>
</evidence>
<reference evidence="3 4" key="1">
    <citation type="submission" date="2019-10" db="EMBL/GenBank/DDBJ databases">
        <authorList>
            <person name="Palmer J.M."/>
        </authorList>
    </citation>
    <scope>NUCLEOTIDE SEQUENCE [LARGE SCALE GENOMIC DNA]</scope>
    <source>
        <strain evidence="3 4">TWF696</strain>
    </source>
</reference>
<evidence type="ECO:0000313" key="4">
    <source>
        <dbReference type="Proteomes" id="UP001375240"/>
    </source>
</evidence>
<dbReference type="InterPro" id="IPR053257">
    <property type="entry name" value="Cu-only_SOD"/>
</dbReference>
<comment type="caution">
    <text evidence="3">The sequence shown here is derived from an EMBL/GenBank/DDBJ whole genome shotgun (WGS) entry which is preliminary data.</text>
</comment>
<dbReference type="AlphaFoldDB" id="A0AAV9VDD1"/>
<dbReference type="Pfam" id="PF00080">
    <property type="entry name" value="Sod_Cu"/>
    <property type="match status" value="1"/>
</dbReference>
<dbReference type="InterPro" id="IPR036423">
    <property type="entry name" value="SOD-like_Cu/Zn_dom_sf"/>
</dbReference>
<evidence type="ECO:0000259" key="2">
    <source>
        <dbReference type="Pfam" id="PF00080"/>
    </source>
</evidence>
<feature type="signal peptide" evidence="1">
    <location>
        <begin position="1"/>
        <end position="21"/>
    </location>
</feature>
<name>A0AAV9VDD1_9PEZI</name>
<dbReference type="PANTHER" id="PTHR20910:SF1">
    <property type="entry name" value="SUPEROXIDE DISMUTASE COPPER_ZINC BINDING DOMAIN-CONTAINING PROTEIN"/>
    <property type="match status" value="1"/>
</dbReference>
<dbReference type="GO" id="GO:0046872">
    <property type="term" value="F:metal ion binding"/>
    <property type="evidence" value="ECO:0007669"/>
    <property type="project" value="InterPro"/>
</dbReference>
<keyword evidence="1" id="KW-0732">Signal</keyword>
<dbReference type="GO" id="GO:0006801">
    <property type="term" value="P:superoxide metabolic process"/>
    <property type="evidence" value="ECO:0007669"/>
    <property type="project" value="InterPro"/>
</dbReference>
<dbReference type="Proteomes" id="UP001375240">
    <property type="component" value="Unassembled WGS sequence"/>
</dbReference>
<organism evidence="3 4">
    <name type="scientific">Orbilia brochopaga</name>
    <dbReference type="NCBI Taxonomy" id="3140254"/>
    <lineage>
        <taxon>Eukaryota</taxon>
        <taxon>Fungi</taxon>
        <taxon>Dikarya</taxon>
        <taxon>Ascomycota</taxon>
        <taxon>Pezizomycotina</taxon>
        <taxon>Orbiliomycetes</taxon>
        <taxon>Orbiliales</taxon>
        <taxon>Orbiliaceae</taxon>
        <taxon>Orbilia</taxon>
    </lineage>
</organism>
<feature type="chain" id="PRO_5043508205" description="Superoxide dismutase copper/zinc binding domain-containing protein" evidence="1">
    <location>
        <begin position="22"/>
        <end position="242"/>
    </location>
</feature>
<sequence>MHLSTSTVLAVAVTAATTATAQVTGAKGNAPVTTGNSDTILYETSFSSSNVESGYLNFTGTSDGVGVLVTACFKGINASQPGPYPYHIHDFVVGPNENCTATGGHLDPYMRMDLPACDSAAPETCQVGDLSGKHGKVPVGVDDYCTSYVDNYLSLDPSNVGFIGNSRSIVIHNVNLTRIGCGNIVQGSTGGMYPTNTTTPGGNNVTTYPTPTVAPPIASGGATSLRASMALGVILAVGSLVL</sequence>
<dbReference type="SUPFAM" id="SSF49329">
    <property type="entry name" value="Cu,Zn superoxide dismutase-like"/>
    <property type="match status" value="1"/>
</dbReference>
<proteinExistence type="predicted"/>
<evidence type="ECO:0000256" key="1">
    <source>
        <dbReference type="SAM" id="SignalP"/>
    </source>
</evidence>
<dbReference type="EMBL" id="JAVHNQ010000001">
    <property type="protein sequence ID" value="KAK6358926.1"/>
    <property type="molecule type" value="Genomic_DNA"/>
</dbReference>
<gene>
    <name evidence="3" type="ORF">TWF696_000100</name>
</gene>
<dbReference type="InterPro" id="IPR001424">
    <property type="entry name" value="SOD_Cu_Zn_dom"/>
</dbReference>
<keyword evidence="4" id="KW-1185">Reference proteome</keyword>
<protein>
    <recommendedName>
        <fullName evidence="2">Superoxide dismutase copper/zinc binding domain-containing protein</fullName>
    </recommendedName>
</protein>
<accession>A0AAV9VDD1</accession>
<dbReference type="Gene3D" id="2.60.40.200">
    <property type="entry name" value="Superoxide dismutase, copper/zinc binding domain"/>
    <property type="match status" value="1"/>
</dbReference>
<feature type="domain" description="Superoxide dismutase copper/zinc binding" evidence="2">
    <location>
        <begin position="53"/>
        <end position="173"/>
    </location>
</feature>